<comment type="caution">
    <text evidence="1">The sequence shown here is derived from an EMBL/GenBank/DDBJ whole genome shotgun (WGS) entry which is preliminary data.</text>
</comment>
<sequence>MAGKNNFQRLLVIHVENGVLERPLFLRFSAEAEGSECAARLEALLVREIAPGAPVSDIVLTVSGLTREYEREAHPFAKDFSALHTIIKVLRPGNQCKLGGQLDLMMKRINRIAATSIQWKVRVLDRATGWAMRKVFLTMPR</sequence>
<dbReference type="AlphaFoldDB" id="A0A843BG85"/>
<dbReference type="RefSeq" id="WP_198461719.1">
    <property type="nucleotide sequence ID" value="NZ_JABBCQ020000018.1"/>
</dbReference>
<name>A0A843BG85_9BURK</name>
<dbReference type="EMBL" id="JABBCQ020000018">
    <property type="protein sequence ID" value="MBI1626398.1"/>
    <property type="molecule type" value="Genomic_DNA"/>
</dbReference>
<keyword evidence="2" id="KW-1185">Reference proteome</keyword>
<organism evidence="1 2">
    <name type="scientific">Comamonas suwonensis</name>
    <dbReference type="NCBI Taxonomy" id="2606214"/>
    <lineage>
        <taxon>Bacteria</taxon>
        <taxon>Pseudomonadati</taxon>
        <taxon>Pseudomonadota</taxon>
        <taxon>Betaproteobacteria</taxon>
        <taxon>Burkholderiales</taxon>
        <taxon>Comamonadaceae</taxon>
        <taxon>Comamonas</taxon>
    </lineage>
</organism>
<gene>
    <name evidence="1" type="ORF">HF327_018095</name>
</gene>
<evidence type="ECO:0000313" key="1">
    <source>
        <dbReference type="EMBL" id="MBI1626398.1"/>
    </source>
</evidence>
<dbReference type="Proteomes" id="UP000530032">
    <property type="component" value="Unassembled WGS sequence"/>
</dbReference>
<protein>
    <submittedName>
        <fullName evidence="1">Uncharacterized protein</fullName>
    </submittedName>
</protein>
<accession>A0A843BG85</accession>
<proteinExistence type="predicted"/>
<evidence type="ECO:0000313" key="2">
    <source>
        <dbReference type="Proteomes" id="UP000530032"/>
    </source>
</evidence>
<reference evidence="1" key="1">
    <citation type="submission" date="2020-12" db="EMBL/GenBank/DDBJ databases">
        <title>Comamonas sp. nov., isolated from stream water.</title>
        <authorList>
            <person name="Park K.-H."/>
        </authorList>
    </citation>
    <scope>NUCLEOTIDE SEQUENCE</scope>
    <source>
        <strain evidence="1">EJ-4</strain>
    </source>
</reference>